<accession>A0ABT3ZIR4</accession>
<dbReference type="Pfam" id="PF00563">
    <property type="entry name" value="EAL"/>
    <property type="match status" value="1"/>
</dbReference>
<name>A0ABT3ZIR4_9BURK</name>
<dbReference type="SUPFAM" id="SSF141868">
    <property type="entry name" value="EAL domain-like"/>
    <property type="match status" value="1"/>
</dbReference>
<gene>
    <name evidence="2" type="ORF">OVY01_04045</name>
</gene>
<dbReference type="PANTHER" id="PTHR33121">
    <property type="entry name" value="CYCLIC DI-GMP PHOSPHODIESTERASE PDEF"/>
    <property type="match status" value="1"/>
</dbReference>
<dbReference type="Proteomes" id="UP001082899">
    <property type="component" value="Unassembled WGS sequence"/>
</dbReference>
<dbReference type="Gene3D" id="3.30.450.20">
    <property type="entry name" value="PAS domain"/>
    <property type="match status" value="1"/>
</dbReference>
<sequence length="434" mass="48706">MIGFALAEDLPTPPRPLIDDDGRRRTVRYGGLTLFSAFEPIFSVSHMRAAGYEARLRAHDELNQSVSPLEVFGQAARLGDLLELDRLSQSLHLANFRGLEQEQGWLFLNIHPAAIADFRHGTALIEEMKRLDIPPQRVVLQMLEQPNLDPRRMLETVQLFRRHGFLIAIDSFGAGHSNIDRVWKVQPDIVKLDRSMVLQATQQPHVARVLPGLVALLHESGRLVLVEGIASEQEALIAIEANVDFVQGHYFARPSVSATDPAAAYRRFDQLIDQYRLRTAERERDEKDELAPYVAAVALAARHLTEGAPVENACAPFLRLADAARCFILDERGRQTGDNLLPMRPLRPRAKRFMPLLSSEGARWDRRPYFQRAVAGSGEVQATRPYLSINEAHLCVTLSVAYAGTDGHTHVLCADIDWTRHDRSTHAPVELAVR</sequence>
<dbReference type="RefSeq" id="WP_267845829.1">
    <property type="nucleotide sequence ID" value="NZ_JAPMXC010000001.1"/>
</dbReference>
<dbReference type="CDD" id="cd01948">
    <property type="entry name" value="EAL"/>
    <property type="match status" value="1"/>
</dbReference>
<dbReference type="InterPro" id="IPR035919">
    <property type="entry name" value="EAL_sf"/>
</dbReference>
<evidence type="ECO:0000259" key="1">
    <source>
        <dbReference type="PROSITE" id="PS50883"/>
    </source>
</evidence>
<dbReference type="SUPFAM" id="SSF103190">
    <property type="entry name" value="Sensory domain-like"/>
    <property type="match status" value="1"/>
</dbReference>
<organism evidence="2 3">
    <name type="scientific">Robbsia betulipollinis</name>
    <dbReference type="NCBI Taxonomy" id="2981849"/>
    <lineage>
        <taxon>Bacteria</taxon>
        <taxon>Pseudomonadati</taxon>
        <taxon>Pseudomonadota</taxon>
        <taxon>Betaproteobacteria</taxon>
        <taxon>Burkholderiales</taxon>
        <taxon>Burkholderiaceae</taxon>
        <taxon>Robbsia</taxon>
    </lineage>
</organism>
<dbReference type="PROSITE" id="PS50883">
    <property type="entry name" value="EAL"/>
    <property type="match status" value="1"/>
</dbReference>
<comment type="caution">
    <text evidence="2">The sequence shown here is derived from an EMBL/GenBank/DDBJ whole genome shotgun (WGS) entry which is preliminary data.</text>
</comment>
<dbReference type="SMART" id="SM00052">
    <property type="entry name" value="EAL"/>
    <property type="match status" value="1"/>
</dbReference>
<dbReference type="Gene3D" id="3.20.20.450">
    <property type="entry name" value="EAL domain"/>
    <property type="match status" value="1"/>
</dbReference>
<reference evidence="2" key="1">
    <citation type="submission" date="2022-11" db="EMBL/GenBank/DDBJ databases">
        <title>Robbsia betulipollinis sp. nov., isolated from pollen of birch (Betula pendula).</title>
        <authorList>
            <person name="Shi H."/>
            <person name="Ambika Manirajan B."/>
            <person name="Ratering S."/>
            <person name="Geissler-Plaum R."/>
            <person name="Schnell S."/>
        </authorList>
    </citation>
    <scope>NUCLEOTIDE SEQUENCE</scope>
    <source>
        <strain evidence="2">Bb-Pol-6</strain>
    </source>
</reference>
<dbReference type="InterPro" id="IPR001633">
    <property type="entry name" value="EAL_dom"/>
</dbReference>
<dbReference type="EMBL" id="JAPMXC010000001">
    <property type="protein sequence ID" value="MCY0386424.1"/>
    <property type="molecule type" value="Genomic_DNA"/>
</dbReference>
<proteinExistence type="predicted"/>
<keyword evidence="3" id="KW-1185">Reference proteome</keyword>
<protein>
    <submittedName>
        <fullName evidence="2">EAL domain-containing protein</fullName>
    </submittedName>
</protein>
<dbReference type="InterPro" id="IPR029151">
    <property type="entry name" value="Sensor-like_sf"/>
</dbReference>
<dbReference type="PANTHER" id="PTHR33121:SF76">
    <property type="entry name" value="SIGNALING PROTEIN"/>
    <property type="match status" value="1"/>
</dbReference>
<evidence type="ECO:0000313" key="2">
    <source>
        <dbReference type="EMBL" id="MCY0386424.1"/>
    </source>
</evidence>
<feature type="domain" description="EAL" evidence="1">
    <location>
        <begin position="15"/>
        <end position="268"/>
    </location>
</feature>
<dbReference type="InterPro" id="IPR050706">
    <property type="entry name" value="Cyclic-di-GMP_PDE-like"/>
</dbReference>
<evidence type="ECO:0000313" key="3">
    <source>
        <dbReference type="Proteomes" id="UP001082899"/>
    </source>
</evidence>